<feature type="compositionally biased region" description="Polar residues" evidence="1">
    <location>
        <begin position="88"/>
        <end position="100"/>
    </location>
</feature>
<dbReference type="InterPro" id="IPR051702">
    <property type="entry name" value="SH3_domain_YSC84-like"/>
</dbReference>
<sequence length="743" mass="80817">MQRVSALFPSWDRAKQTTPTTPRSPSALNKVFGWGGKAVVPVKTTQQPTSYDRETYWPTTLDKECDKAARILKSFCMDGFLVEETQEQDPNTDTPPTTKSVTKKIPPRILQDAVGLAVFSCMRSGLWMSGSGGAGLITARRADGTWSPPSGIMLHTAGLGFVMGVDIYDCVLVINSVQALELFTRPKVVLGVDVDLTLGPLIDADSKDNDTRWKDLNDTVLTYIKARGKHQPVPLDGSLVSERGNENVRFYNSDVSVLDILAGNIGKEIPEMRPLFEVMKAAEGRTDYDADVMEMLAQQPAPSDAVIDAPQTSVRQSIMKNPFGIPDADDPDPFGVIGLEMAGIEIREAGTRLRPTSTQFEFHPSPKSPVFARFSRQSGDTFQTRSNRESCVSTRSTRSQATIMTDACTQTDVTSTPETSFSRANSMDGRDSKLSDKLPTVVEPEVEPEEIDYTQIDMSMIQRFRPLPEEEEGNDKLQPEPVARLGDKTDAETAGTRSIKDDASEYPESEKDGSESERDEDADDEEDESDEDFEDDEAIICEVATAQPARSSIRSSQITQVIHAKAGIVTIPKRVPPPLPAKSPARASRGGSGSISEISSLKSPLRNSSFSMDSRLSDTLASDQASEAFVTPPAVMEEVEPASPEPVRRSVQGHQKNSSSVNTAVDLSAKRRASLETSPEVPATPRTVDLTSSAEDSEREPKTPKTDAGFVNTPTLDNEKAGVKEVNIVSAHNVETTPVAVVL</sequence>
<proteinExistence type="predicted"/>
<evidence type="ECO:0000256" key="1">
    <source>
        <dbReference type="SAM" id="MobiDB-lite"/>
    </source>
</evidence>
<protein>
    <recommendedName>
        <fullName evidence="2">Ysc84 actin-binding domain-containing protein</fullName>
    </recommendedName>
</protein>
<dbReference type="Proteomes" id="UP001281003">
    <property type="component" value="Unassembled WGS sequence"/>
</dbReference>
<feature type="compositionally biased region" description="Basic and acidic residues" evidence="1">
    <location>
        <begin position="498"/>
        <end position="516"/>
    </location>
</feature>
<feature type="compositionally biased region" description="Low complexity" evidence="1">
    <location>
        <begin position="582"/>
        <end position="605"/>
    </location>
</feature>
<name>A0AAE0PF84_SORBR</name>
<reference evidence="3" key="1">
    <citation type="journal article" date="2023" name="Mol. Phylogenet. Evol.">
        <title>Genome-scale phylogeny and comparative genomics of the fungal order Sordariales.</title>
        <authorList>
            <person name="Hensen N."/>
            <person name="Bonometti L."/>
            <person name="Westerberg I."/>
            <person name="Brannstrom I.O."/>
            <person name="Guillou S."/>
            <person name="Cros-Aarteil S."/>
            <person name="Calhoun S."/>
            <person name="Haridas S."/>
            <person name="Kuo A."/>
            <person name="Mondo S."/>
            <person name="Pangilinan J."/>
            <person name="Riley R."/>
            <person name="LaButti K."/>
            <person name="Andreopoulos B."/>
            <person name="Lipzen A."/>
            <person name="Chen C."/>
            <person name="Yan M."/>
            <person name="Daum C."/>
            <person name="Ng V."/>
            <person name="Clum A."/>
            <person name="Steindorff A."/>
            <person name="Ohm R.A."/>
            <person name="Martin F."/>
            <person name="Silar P."/>
            <person name="Natvig D.O."/>
            <person name="Lalanne C."/>
            <person name="Gautier V."/>
            <person name="Ament-Velasquez S.L."/>
            <person name="Kruys A."/>
            <person name="Hutchinson M.I."/>
            <person name="Powell A.J."/>
            <person name="Barry K."/>
            <person name="Miller A.N."/>
            <person name="Grigoriev I.V."/>
            <person name="Debuchy R."/>
            <person name="Gladieux P."/>
            <person name="Hiltunen Thoren M."/>
            <person name="Johannesson H."/>
        </authorList>
    </citation>
    <scope>NUCLEOTIDE SEQUENCE</scope>
    <source>
        <strain evidence="3">FGSC 1904</strain>
    </source>
</reference>
<dbReference type="EMBL" id="JAUTDP010000006">
    <property type="protein sequence ID" value="KAK3398772.1"/>
    <property type="molecule type" value="Genomic_DNA"/>
</dbReference>
<feature type="region of interest" description="Disordered" evidence="1">
    <location>
        <begin position="467"/>
        <end position="715"/>
    </location>
</feature>
<feature type="compositionally biased region" description="Polar residues" evidence="1">
    <location>
        <begin position="409"/>
        <end position="425"/>
    </location>
</feature>
<keyword evidence="4" id="KW-1185">Reference proteome</keyword>
<dbReference type="AlphaFoldDB" id="A0AAE0PF84"/>
<evidence type="ECO:0000313" key="3">
    <source>
        <dbReference type="EMBL" id="KAK3398772.1"/>
    </source>
</evidence>
<feature type="region of interest" description="Disordered" evidence="1">
    <location>
        <begin position="84"/>
        <end position="104"/>
    </location>
</feature>
<reference evidence="3" key="2">
    <citation type="submission" date="2023-07" db="EMBL/GenBank/DDBJ databases">
        <authorList>
            <consortium name="Lawrence Berkeley National Laboratory"/>
            <person name="Haridas S."/>
            <person name="Hensen N."/>
            <person name="Bonometti L."/>
            <person name="Westerberg I."/>
            <person name="Brannstrom I.O."/>
            <person name="Guillou S."/>
            <person name="Cros-Aarteil S."/>
            <person name="Calhoun S."/>
            <person name="Kuo A."/>
            <person name="Mondo S."/>
            <person name="Pangilinan J."/>
            <person name="Riley R."/>
            <person name="LaButti K."/>
            <person name="Andreopoulos B."/>
            <person name="Lipzen A."/>
            <person name="Chen C."/>
            <person name="Yanf M."/>
            <person name="Daum C."/>
            <person name="Ng V."/>
            <person name="Clum A."/>
            <person name="Steindorff A."/>
            <person name="Ohm R."/>
            <person name="Martin F."/>
            <person name="Silar P."/>
            <person name="Natvig D."/>
            <person name="Lalanne C."/>
            <person name="Gautier V."/>
            <person name="Ament-velasquez S.L."/>
            <person name="Kruys A."/>
            <person name="Hutchinson M.I."/>
            <person name="Powell A.J."/>
            <person name="Barry K."/>
            <person name="Miller A.N."/>
            <person name="Grigoriev I.V."/>
            <person name="Debuchy R."/>
            <person name="Gladieux P."/>
            <person name="Thoren M.H."/>
            <person name="Johannesson H."/>
        </authorList>
    </citation>
    <scope>NUCLEOTIDE SEQUENCE</scope>
    <source>
        <strain evidence="3">FGSC 1904</strain>
    </source>
</reference>
<feature type="region of interest" description="Disordered" evidence="1">
    <location>
        <begin position="409"/>
        <end position="437"/>
    </location>
</feature>
<dbReference type="InterPro" id="IPR007461">
    <property type="entry name" value="Ysc84_actin-binding"/>
</dbReference>
<feature type="compositionally biased region" description="Polar residues" evidence="1">
    <location>
        <begin position="548"/>
        <end position="560"/>
    </location>
</feature>
<dbReference type="PANTHER" id="PTHR15629">
    <property type="entry name" value="SH3YL1 PROTEIN"/>
    <property type="match status" value="1"/>
</dbReference>
<dbReference type="CDD" id="cd11524">
    <property type="entry name" value="SYLF"/>
    <property type="match status" value="1"/>
</dbReference>
<feature type="domain" description="Ysc84 actin-binding" evidence="2">
    <location>
        <begin position="155"/>
        <end position="282"/>
    </location>
</feature>
<organism evidence="3 4">
    <name type="scientific">Sordaria brevicollis</name>
    <dbReference type="NCBI Taxonomy" id="83679"/>
    <lineage>
        <taxon>Eukaryota</taxon>
        <taxon>Fungi</taxon>
        <taxon>Dikarya</taxon>
        <taxon>Ascomycota</taxon>
        <taxon>Pezizomycotina</taxon>
        <taxon>Sordariomycetes</taxon>
        <taxon>Sordariomycetidae</taxon>
        <taxon>Sordariales</taxon>
        <taxon>Sordariaceae</taxon>
        <taxon>Sordaria</taxon>
    </lineage>
</organism>
<comment type="caution">
    <text evidence="3">The sequence shown here is derived from an EMBL/GenBank/DDBJ whole genome shotgun (WGS) entry which is preliminary data.</text>
</comment>
<feature type="compositionally biased region" description="Polar residues" evidence="1">
    <location>
        <begin position="16"/>
        <end position="25"/>
    </location>
</feature>
<gene>
    <name evidence="3" type="ORF">B0T20DRAFT_217977</name>
</gene>
<feature type="region of interest" description="Disordered" evidence="1">
    <location>
        <begin position="1"/>
        <end position="25"/>
    </location>
</feature>
<dbReference type="PANTHER" id="PTHR15629:SF8">
    <property type="entry name" value="DUF500 DOMAIN PROTEIN (AFU_ORTHOLOGUE AFUA_5G07310)"/>
    <property type="match status" value="1"/>
</dbReference>
<dbReference type="GO" id="GO:0035091">
    <property type="term" value="F:phosphatidylinositol binding"/>
    <property type="evidence" value="ECO:0007669"/>
    <property type="project" value="TreeGrafter"/>
</dbReference>
<feature type="compositionally biased region" description="Acidic residues" evidence="1">
    <location>
        <begin position="517"/>
        <end position="539"/>
    </location>
</feature>
<feature type="compositionally biased region" description="Polar residues" evidence="1">
    <location>
        <begin position="606"/>
        <end position="625"/>
    </location>
</feature>
<feature type="compositionally biased region" description="Polar residues" evidence="1">
    <location>
        <begin position="652"/>
        <end position="665"/>
    </location>
</feature>
<dbReference type="Pfam" id="PF04366">
    <property type="entry name" value="Ysc84"/>
    <property type="match status" value="1"/>
</dbReference>
<evidence type="ECO:0000259" key="2">
    <source>
        <dbReference type="Pfam" id="PF04366"/>
    </source>
</evidence>
<evidence type="ECO:0000313" key="4">
    <source>
        <dbReference type="Proteomes" id="UP001281003"/>
    </source>
</evidence>
<accession>A0AAE0PF84</accession>